<reference evidence="5 6" key="1">
    <citation type="submission" date="2015-07" db="EMBL/GenBank/DDBJ databases">
        <title>Draft genome of Bellilinea caldifistulae DSM 17877.</title>
        <authorList>
            <person name="Hemp J."/>
            <person name="Ward L.M."/>
            <person name="Pace L.A."/>
            <person name="Fischer W.W."/>
        </authorList>
    </citation>
    <scope>NUCLEOTIDE SEQUENCE [LARGE SCALE GENOMIC DNA]</scope>
    <source>
        <strain evidence="5 6">GOMI-1</strain>
    </source>
</reference>
<dbReference type="InterPro" id="IPR018356">
    <property type="entry name" value="Tscrpt_reg_HTH_DeoR_CS"/>
</dbReference>
<dbReference type="InterPro" id="IPR036390">
    <property type="entry name" value="WH_DNA-bd_sf"/>
</dbReference>
<dbReference type="PANTHER" id="PTHR30363:SF44">
    <property type="entry name" value="AGA OPERON TRANSCRIPTIONAL REPRESSOR-RELATED"/>
    <property type="match status" value="1"/>
</dbReference>
<dbReference type="InterPro" id="IPR050313">
    <property type="entry name" value="Carb_Metab_HTH_regulators"/>
</dbReference>
<dbReference type="Pfam" id="PF00455">
    <property type="entry name" value="DeoRC"/>
    <property type="match status" value="1"/>
</dbReference>
<dbReference type="InterPro" id="IPR036388">
    <property type="entry name" value="WH-like_DNA-bd_sf"/>
</dbReference>
<dbReference type="STRING" id="360411.AC812_03190"/>
<dbReference type="SUPFAM" id="SSF46785">
    <property type="entry name" value="Winged helix' DNA-binding domain"/>
    <property type="match status" value="1"/>
</dbReference>
<keyword evidence="3" id="KW-0804">Transcription</keyword>
<dbReference type="PANTHER" id="PTHR30363">
    <property type="entry name" value="HTH-TYPE TRANSCRIPTIONAL REGULATOR SRLR-RELATED"/>
    <property type="match status" value="1"/>
</dbReference>
<dbReference type="InterPro" id="IPR037171">
    <property type="entry name" value="NagB/RpiA_transferase-like"/>
</dbReference>
<dbReference type="SUPFAM" id="SSF100950">
    <property type="entry name" value="NagB/RpiA/CoA transferase-like"/>
    <property type="match status" value="1"/>
</dbReference>
<name>A0A0P6XCS5_9CHLR</name>
<organism evidence="5 6">
    <name type="scientific">Bellilinea caldifistulae</name>
    <dbReference type="NCBI Taxonomy" id="360411"/>
    <lineage>
        <taxon>Bacteria</taxon>
        <taxon>Bacillati</taxon>
        <taxon>Chloroflexota</taxon>
        <taxon>Anaerolineae</taxon>
        <taxon>Anaerolineales</taxon>
        <taxon>Anaerolineaceae</taxon>
        <taxon>Bellilinea</taxon>
    </lineage>
</organism>
<dbReference type="Gene3D" id="1.10.10.10">
    <property type="entry name" value="Winged helix-like DNA-binding domain superfamily/Winged helix DNA-binding domain"/>
    <property type="match status" value="1"/>
</dbReference>
<dbReference type="OrthoDB" id="9797223at2"/>
<keyword evidence="6" id="KW-1185">Reference proteome</keyword>
<dbReference type="PROSITE" id="PS00894">
    <property type="entry name" value="HTH_DEOR_1"/>
    <property type="match status" value="1"/>
</dbReference>
<comment type="caution">
    <text evidence="5">The sequence shown here is derived from an EMBL/GenBank/DDBJ whole genome shotgun (WGS) entry which is preliminary data.</text>
</comment>
<dbReference type="InterPro" id="IPR014036">
    <property type="entry name" value="DeoR-like_C"/>
</dbReference>
<dbReference type="Pfam" id="PF08220">
    <property type="entry name" value="HTH_DeoR"/>
    <property type="match status" value="1"/>
</dbReference>
<evidence type="ECO:0000256" key="1">
    <source>
        <dbReference type="ARBA" id="ARBA00023015"/>
    </source>
</evidence>
<accession>A0A0P6XCS5</accession>
<dbReference type="GO" id="GO:0003677">
    <property type="term" value="F:DNA binding"/>
    <property type="evidence" value="ECO:0007669"/>
    <property type="project" value="UniProtKB-KW"/>
</dbReference>
<dbReference type="InterPro" id="IPR001034">
    <property type="entry name" value="DeoR_HTH"/>
</dbReference>
<feature type="domain" description="HTH deoR-type" evidence="4">
    <location>
        <begin position="3"/>
        <end position="58"/>
    </location>
</feature>
<dbReference type="RefSeq" id="WP_061913701.1">
    <property type="nucleotide sequence ID" value="NZ_DF967971.1"/>
</dbReference>
<evidence type="ECO:0000256" key="2">
    <source>
        <dbReference type="ARBA" id="ARBA00023125"/>
    </source>
</evidence>
<keyword evidence="1" id="KW-0805">Transcription regulation</keyword>
<dbReference type="PROSITE" id="PS51000">
    <property type="entry name" value="HTH_DEOR_2"/>
    <property type="match status" value="1"/>
</dbReference>
<evidence type="ECO:0000313" key="5">
    <source>
        <dbReference type="EMBL" id="KPL77557.1"/>
    </source>
</evidence>
<dbReference type="SMART" id="SM01134">
    <property type="entry name" value="DeoRC"/>
    <property type="match status" value="1"/>
</dbReference>
<gene>
    <name evidence="5" type="ORF">AC812_03190</name>
</gene>
<dbReference type="GO" id="GO:0003700">
    <property type="term" value="F:DNA-binding transcription factor activity"/>
    <property type="evidence" value="ECO:0007669"/>
    <property type="project" value="InterPro"/>
</dbReference>
<dbReference type="Gene3D" id="3.40.50.1360">
    <property type="match status" value="1"/>
</dbReference>
<dbReference type="PRINTS" id="PR00037">
    <property type="entry name" value="HTHLACR"/>
</dbReference>
<sequence>MNSHKRHQIILELINQNESVQVTELVSMFGVSEVTIRRDLDILERKGLLRRVHGGAISGSGRSYEPPFLSRSVKCSEEKQRIGKAAAEMIQNGDSIMLDVGTTTLEIAKNIYDRQNLTVITPSFHIALALVDHPGIRLILTGGILRRGELSLVGHLAERTIEGFNVDKLFMGAGGIDPEIGFTEFNLEDALVKQAMLKRAKEIIVVADSSKFGQIALNSIAPVMVADRILTDTKAPLEIVEQIEKMGVEVLRV</sequence>
<protein>
    <submittedName>
        <fullName evidence="5">DeoR faimly transcriptional regulator</fullName>
    </submittedName>
</protein>
<evidence type="ECO:0000259" key="4">
    <source>
        <dbReference type="PROSITE" id="PS51000"/>
    </source>
</evidence>
<proteinExistence type="predicted"/>
<dbReference type="Proteomes" id="UP000050514">
    <property type="component" value="Unassembled WGS sequence"/>
</dbReference>
<dbReference type="AlphaFoldDB" id="A0A0P6XCS5"/>
<keyword evidence="2" id="KW-0238">DNA-binding</keyword>
<dbReference type="EMBL" id="LGHJ01000009">
    <property type="protein sequence ID" value="KPL77557.1"/>
    <property type="molecule type" value="Genomic_DNA"/>
</dbReference>
<evidence type="ECO:0000256" key="3">
    <source>
        <dbReference type="ARBA" id="ARBA00023163"/>
    </source>
</evidence>
<evidence type="ECO:0000313" key="6">
    <source>
        <dbReference type="Proteomes" id="UP000050514"/>
    </source>
</evidence>
<dbReference type="SMART" id="SM00420">
    <property type="entry name" value="HTH_DEOR"/>
    <property type="match status" value="1"/>
</dbReference>